<evidence type="ECO:0000256" key="5">
    <source>
        <dbReference type="ARBA" id="ARBA00022630"/>
    </source>
</evidence>
<keyword evidence="7 8" id="KW-0249">Electron transport</keyword>
<feature type="domain" description="Flavodoxin-like" evidence="9">
    <location>
        <begin position="4"/>
        <end position="141"/>
    </location>
</feature>
<organism evidence="10 11">
    <name type="scientific">Candidatus Blautia gallistercoris</name>
    <dbReference type="NCBI Taxonomy" id="2838490"/>
    <lineage>
        <taxon>Bacteria</taxon>
        <taxon>Bacillati</taxon>
        <taxon>Bacillota</taxon>
        <taxon>Clostridia</taxon>
        <taxon>Lachnospirales</taxon>
        <taxon>Lachnospiraceae</taxon>
        <taxon>Blautia</taxon>
    </lineage>
</organism>
<dbReference type="AlphaFoldDB" id="A0A9D1WHA5"/>
<dbReference type="GO" id="GO:0009055">
    <property type="term" value="F:electron transfer activity"/>
    <property type="evidence" value="ECO:0007669"/>
    <property type="project" value="UniProtKB-UniRule"/>
</dbReference>
<protein>
    <recommendedName>
        <fullName evidence="8">Flavodoxin</fullName>
    </recommendedName>
</protein>
<dbReference type="EMBL" id="DXEX01000115">
    <property type="protein sequence ID" value="HIX59055.1"/>
    <property type="molecule type" value="Genomic_DNA"/>
</dbReference>
<evidence type="ECO:0000256" key="3">
    <source>
        <dbReference type="ARBA" id="ARBA00005267"/>
    </source>
</evidence>
<comment type="function">
    <text evidence="2 8">Low-potential electron donor to a number of redox enzymes.</text>
</comment>
<keyword evidence="5 8" id="KW-0285">Flavoprotein</keyword>
<dbReference type="Proteomes" id="UP000886817">
    <property type="component" value="Unassembled WGS sequence"/>
</dbReference>
<proteinExistence type="inferred from homology"/>
<keyword evidence="4 8" id="KW-0813">Transport</keyword>
<dbReference type="Pfam" id="PF00258">
    <property type="entry name" value="Flavodoxin_1"/>
    <property type="match status" value="1"/>
</dbReference>
<dbReference type="GO" id="GO:0010181">
    <property type="term" value="F:FMN binding"/>
    <property type="evidence" value="ECO:0007669"/>
    <property type="project" value="UniProtKB-UniRule"/>
</dbReference>
<dbReference type="InterPro" id="IPR010087">
    <property type="entry name" value="Flav_short"/>
</dbReference>
<sequence>MNKIAVVYWSSTGNTETMANAIADSAKAAGADVTLSEVTAVTADETAAYDVIALGCPAMGDEVLEEGDFEPFFADLEGKLSGKKVALFGSYDWGDGQWMRDWFDRTRNAGADLCQEEGLIANNEPDEEALDACRALGEKLASA</sequence>
<dbReference type="PROSITE" id="PS50902">
    <property type="entry name" value="FLAVODOXIN_LIKE"/>
    <property type="match status" value="1"/>
</dbReference>
<reference evidence="10" key="2">
    <citation type="submission" date="2021-04" db="EMBL/GenBank/DDBJ databases">
        <authorList>
            <person name="Gilroy R."/>
        </authorList>
    </citation>
    <scope>NUCLEOTIDE SEQUENCE</scope>
    <source>
        <strain evidence="10">ChiSjej1B19-8411</strain>
    </source>
</reference>
<name>A0A9D1WHA5_9FIRM</name>
<comment type="cofactor">
    <cofactor evidence="1 8">
        <name>FMN</name>
        <dbReference type="ChEBI" id="CHEBI:58210"/>
    </cofactor>
</comment>
<dbReference type="InterPro" id="IPR001226">
    <property type="entry name" value="Flavodoxin_CS"/>
</dbReference>
<dbReference type="GO" id="GO:0016651">
    <property type="term" value="F:oxidoreductase activity, acting on NAD(P)H"/>
    <property type="evidence" value="ECO:0007669"/>
    <property type="project" value="UniProtKB-ARBA"/>
</dbReference>
<keyword evidence="6 8" id="KW-0288">FMN</keyword>
<dbReference type="PANTHER" id="PTHR42809">
    <property type="entry name" value="FLAVODOXIN 2"/>
    <property type="match status" value="1"/>
</dbReference>
<evidence type="ECO:0000313" key="10">
    <source>
        <dbReference type="EMBL" id="HIX59055.1"/>
    </source>
</evidence>
<dbReference type="InterPro" id="IPR050619">
    <property type="entry name" value="Flavodoxin"/>
</dbReference>
<gene>
    <name evidence="10" type="ORF">IAA45_04980</name>
</gene>
<dbReference type="InterPro" id="IPR029039">
    <property type="entry name" value="Flavoprotein-like_sf"/>
</dbReference>
<accession>A0A9D1WHA5</accession>
<evidence type="ECO:0000259" key="9">
    <source>
        <dbReference type="PROSITE" id="PS50902"/>
    </source>
</evidence>
<evidence type="ECO:0000256" key="1">
    <source>
        <dbReference type="ARBA" id="ARBA00001917"/>
    </source>
</evidence>
<dbReference type="NCBIfam" id="TIGR01753">
    <property type="entry name" value="flav_short"/>
    <property type="match status" value="1"/>
</dbReference>
<dbReference type="SUPFAM" id="SSF52218">
    <property type="entry name" value="Flavoproteins"/>
    <property type="match status" value="1"/>
</dbReference>
<comment type="caution">
    <text evidence="10">The sequence shown here is derived from an EMBL/GenBank/DDBJ whole genome shotgun (WGS) entry which is preliminary data.</text>
</comment>
<evidence type="ECO:0000256" key="6">
    <source>
        <dbReference type="ARBA" id="ARBA00022643"/>
    </source>
</evidence>
<comment type="similarity">
    <text evidence="3 8">Belongs to the flavodoxin family.</text>
</comment>
<evidence type="ECO:0000313" key="11">
    <source>
        <dbReference type="Proteomes" id="UP000886817"/>
    </source>
</evidence>
<evidence type="ECO:0000256" key="4">
    <source>
        <dbReference type="ARBA" id="ARBA00022448"/>
    </source>
</evidence>
<dbReference type="PROSITE" id="PS00201">
    <property type="entry name" value="FLAVODOXIN"/>
    <property type="match status" value="1"/>
</dbReference>
<evidence type="ECO:0000256" key="7">
    <source>
        <dbReference type="ARBA" id="ARBA00022982"/>
    </source>
</evidence>
<evidence type="ECO:0000256" key="2">
    <source>
        <dbReference type="ARBA" id="ARBA00003297"/>
    </source>
</evidence>
<reference evidence="10" key="1">
    <citation type="journal article" date="2021" name="PeerJ">
        <title>Extensive microbial diversity within the chicken gut microbiome revealed by metagenomics and culture.</title>
        <authorList>
            <person name="Gilroy R."/>
            <person name="Ravi A."/>
            <person name="Getino M."/>
            <person name="Pursley I."/>
            <person name="Horton D.L."/>
            <person name="Alikhan N.F."/>
            <person name="Baker D."/>
            <person name="Gharbi K."/>
            <person name="Hall N."/>
            <person name="Watson M."/>
            <person name="Adriaenssens E.M."/>
            <person name="Foster-Nyarko E."/>
            <person name="Jarju S."/>
            <person name="Secka A."/>
            <person name="Antonio M."/>
            <person name="Oren A."/>
            <person name="Chaudhuri R.R."/>
            <person name="La Ragione R."/>
            <person name="Hildebrand F."/>
            <person name="Pallen M.J."/>
        </authorList>
    </citation>
    <scope>NUCLEOTIDE SEQUENCE</scope>
    <source>
        <strain evidence="10">ChiSjej1B19-8411</strain>
    </source>
</reference>
<dbReference type="Gene3D" id="3.40.50.360">
    <property type="match status" value="1"/>
</dbReference>
<dbReference type="PANTHER" id="PTHR42809:SF1">
    <property type="entry name" value="FLAVODOXIN 1"/>
    <property type="match status" value="1"/>
</dbReference>
<evidence type="ECO:0000256" key="8">
    <source>
        <dbReference type="RuleBase" id="RU367037"/>
    </source>
</evidence>
<dbReference type="InterPro" id="IPR008254">
    <property type="entry name" value="Flavodoxin/NO_synth"/>
</dbReference>